<reference evidence="3 4" key="1">
    <citation type="journal article" date="2014" name="Antonie Van Leeuwenhoek">
        <title>Hyphomonas beringensis sp. nov. and Hyphomonas chukchiensis sp. nov., isolated from surface seawater of the Bering Sea and Chukchi Sea.</title>
        <authorList>
            <person name="Li C."/>
            <person name="Lai Q."/>
            <person name="Li G."/>
            <person name="Dong C."/>
            <person name="Wang J."/>
            <person name="Liao Y."/>
            <person name="Shao Z."/>
        </authorList>
    </citation>
    <scope>NUCLEOTIDE SEQUENCE [LARGE SCALE GENOMIC DNA]</scope>
    <source>
        <strain evidence="3 4">25B14_1</strain>
    </source>
</reference>
<dbReference type="STRING" id="1280946.HY29_05905"/>
<comment type="caution">
    <text evidence="3">The sequence shown here is derived from an EMBL/GenBank/DDBJ whole genome shotgun (WGS) entry which is preliminary data.</text>
</comment>
<evidence type="ECO:0000313" key="3">
    <source>
        <dbReference type="EMBL" id="KCZ51398.1"/>
    </source>
</evidence>
<protein>
    <submittedName>
        <fullName evidence="3">Uncharacterized protein</fullName>
    </submittedName>
</protein>
<organism evidence="3 4">
    <name type="scientific">Hyphomonas beringensis</name>
    <dbReference type="NCBI Taxonomy" id="1280946"/>
    <lineage>
        <taxon>Bacteria</taxon>
        <taxon>Pseudomonadati</taxon>
        <taxon>Pseudomonadota</taxon>
        <taxon>Alphaproteobacteria</taxon>
        <taxon>Hyphomonadales</taxon>
        <taxon>Hyphomonadaceae</taxon>
        <taxon>Hyphomonas</taxon>
    </lineage>
</organism>
<feature type="chain" id="PRO_5001618709" evidence="2">
    <location>
        <begin position="23"/>
        <end position="660"/>
    </location>
</feature>
<evidence type="ECO:0000256" key="1">
    <source>
        <dbReference type="SAM" id="MobiDB-lite"/>
    </source>
</evidence>
<dbReference type="AlphaFoldDB" id="A0A062U0X9"/>
<gene>
    <name evidence="3" type="ORF">HY29_05905</name>
</gene>
<keyword evidence="4" id="KW-1185">Reference proteome</keyword>
<name>A0A062U0X9_9PROT</name>
<dbReference type="PATRIC" id="fig|1280946.3.peg.3278"/>
<sequence>MPVFRYLMLAVLVVAGALNAHAWETLNDKNFDSTVRDGGCVSKTDFERCVSARPIFVRTDEGPSVKRYLLASHGVTTAELEAMLDELGVSTSVYVDYVWDNEGGRGRKHIDSVAEQTVLFGLMAEDGTTELAPPIYKKVWPVSDKLILVRRLNLGWGFITPGDPASFRALDFPWDNWDWYFGNQASLPSMIMFRSKSTTPGLLKYTVINTDGEPSTTIDRVKPTKGDGKPFAINRSGYLGFPVRTEDGADTTVFLNVKTRDIERADPTFEFVPVGWRITGEYDLDVGRKGFTFTPMEKVGTISSGHGIISGGMYMPLDDWDSALKPNPEADEQKIIGIVPIYLPDEYQNVRGWITVHGDDTRRWYKLVAHAPEEDARGKEQVGEKDELDPTDIIRYAKYFPPVADIWIGSADEAKYREQFRNADPRDVPPPEQRVVVRLFDDPDHPETSGMTDWVSTGNDLHRRAIEKAYDTDISTMKTHPSDPQALITNGVILTAVVNAGQNKDDREYREMTPAQRQAREAQREANYQAVLARVQVSMADEILQSGRSVREYVNFYAVAKRHGGKYLRAYWQEYGHLPDIADSGEICNRFGQNSEECRLVWPKAQAYYAEEKAKSDREAQRYAREQADRRPDPNWNRPSKSKEPRCYNNYDGTETCFSD</sequence>
<accession>A0A062U0X9</accession>
<feature type="signal peptide" evidence="2">
    <location>
        <begin position="1"/>
        <end position="22"/>
    </location>
</feature>
<dbReference type="Proteomes" id="UP000027037">
    <property type="component" value="Unassembled WGS sequence"/>
</dbReference>
<evidence type="ECO:0000256" key="2">
    <source>
        <dbReference type="SAM" id="SignalP"/>
    </source>
</evidence>
<keyword evidence="2" id="KW-0732">Signal</keyword>
<proteinExistence type="predicted"/>
<feature type="compositionally biased region" description="Basic and acidic residues" evidence="1">
    <location>
        <begin position="613"/>
        <end position="633"/>
    </location>
</feature>
<feature type="region of interest" description="Disordered" evidence="1">
    <location>
        <begin position="613"/>
        <end position="647"/>
    </location>
</feature>
<dbReference type="EMBL" id="AWFF01000087">
    <property type="protein sequence ID" value="KCZ51398.1"/>
    <property type="molecule type" value="Genomic_DNA"/>
</dbReference>
<evidence type="ECO:0000313" key="4">
    <source>
        <dbReference type="Proteomes" id="UP000027037"/>
    </source>
</evidence>